<name>A0ABU5QE14_9BACT</name>
<feature type="chain" id="PRO_5046747480" evidence="2">
    <location>
        <begin position="21"/>
        <end position="125"/>
    </location>
</feature>
<evidence type="ECO:0000259" key="3">
    <source>
        <dbReference type="PROSITE" id="PS51502"/>
    </source>
</evidence>
<dbReference type="PANTHER" id="PTHR33178:SF10">
    <property type="entry name" value="STRESS-RESPONSE A_B BARREL DOMAIN-CONTAINING PROTEIN"/>
    <property type="match status" value="1"/>
</dbReference>
<dbReference type="InterPro" id="IPR013097">
    <property type="entry name" value="Dabb"/>
</dbReference>
<dbReference type="SMART" id="SM00886">
    <property type="entry name" value="Dabb"/>
    <property type="match status" value="1"/>
</dbReference>
<organism evidence="4 5">
    <name type="scientific">Arcicella rigui</name>
    <dbReference type="NCBI Taxonomy" id="797020"/>
    <lineage>
        <taxon>Bacteria</taxon>
        <taxon>Pseudomonadati</taxon>
        <taxon>Bacteroidota</taxon>
        <taxon>Cytophagia</taxon>
        <taxon>Cytophagales</taxon>
        <taxon>Flectobacillaceae</taxon>
        <taxon>Arcicella</taxon>
    </lineage>
</organism>
<evidence type="ECO:0000256" key="2">
    <source>
        <dbReference type="SAM" id="SignalP"/>
    </source>
</evidence>
<evidence type="ECO:0000313" key="5">
    <source>
        <dbReference type="Proteomes" id="UP001302949"/>
    </source>
</evidence>
<dbReference type="Proteomes" id="UP001302949">
    <property type="component" value="Unassembled WGS sequence"/>
</dbReference>
<evidence type="ECO:0000313" key="4">
    <source>
        <dbReference type="EMBL" id="MEA5141074.1"/>
    </source>
</evidence>
<evidence type="ECO:0000256" key="1">
    <source>
        <dbReference type="ARBA" id="ARBA00011738"/>
    </source>
</evidence>
<protein>
    <submittedName>
        <fullName evidence="4">Dabb family protein</fullName>
    </submittedName>
</protein>
<gene>
    <name evidence="4" type="ORF">VB248_18120</name>
</gene>
<proteinExistence type="predicted"/>
<dbReference type="InterPro" id="IPR011008">
    <property type="entry name" value="Dimeric_a/b-barrel"/>
</dbReference>
<feature type="domain" description="Stress-response A/B barrel" evidence="3">
    <location>
        <begin position="28"/>
        <end position="121"/>
    </location>
</feature>
<comment type="caution">
    <text evidence="4">The sequence shown here is derived from an EMBL/GenBank/DDBJ whole genome shotgun (WGS) entry which is preliminary data.</text>
</comment>
<dbReference type="PROSITE" id="PS51502">
    <property type="entry name" value="S_R_A_B_BARREL"/>
    <property type="match status" value="1"/>
</dbReference>
<comment type="subunit">
    <text evidence="1">Homodimer.</text>
</comment>
<dbReference type="SUPFAM" id="SSF54909">
    <property type="entry name" value="Dimeric alpha+beta barrel"/>
    <property type="match status" value="1"/>
</dbReference>
<keyword evidence="5" id="KW-1185">Reference proteome</keyword>
<reference evidence="4 5" key="1">
    <citation type="submission" date="2023-12" db="EMBL/GenBank/DDBJ databases">
        <title>Novel species of the genus Arcicella isolated from rivers.</title>
        <authorList>
            <person name="Lu H."/>
        </authorList>
    </citation>
    <scope>NUCLEOTIDE SEQUENCE [LARGE SCALE GENOMIC DNA]</scope>
    <source>
        <strain evidence="4 5">KCTC 23307</strain>
    </source>
</reference>
<dbReference type="PANTHER" id="PTHR33178">
    <property type="match status" value="1"/>
</dbReference>
<dbReference type="InterPro" id="IPR044662">
    <property type="entry name" value="HS1/DABB1-like"/>
</dbReference>
<accession>A0ABU5QE14</accession>
<dbReference type="RefSeq" id="WP_323298228.1">
    <property type="nucleotide sequence ID" value="NZ_JAYFUM010000023.1"/>
</dbReference>
<dbReference type="Pfam" id="PF07876">
    <property type="entry name" value="Dabb"/>
    <property type="match status" value="1"/>
</dbReference>
<sequence length="125" mass="14083">MKTKLLSFALMFAFGTQLQAQEKAPKMLKHVVTVTFKADAPAKGVKEVDDSFKNLAVKRKEVKAYEWGVVPKNVRNKANKHVYVSSFASEKELEKYGASPEHQNHIKIGASIIEKVEAVDFYVEK</sequence>
<feature type="signal peptide" evidence="2">
    <location>
        <begin position="1"/>
        <end position="20"/>
    </location>
</feature>
<dbReference type="EMBL" id="JAYFUM010000023">
    <property type="protein sequence ID" value="MEA5141074.1"/>
    <property type="molecule type" value="Genomic_DNA"/>
</dbReference>
<dbReference type="Gene3D" id="3.30.70.100">
    <property type="match status" value="1"/>
</dbReference>
<keyword evidence="2" id="KW-0732">Signal</keyword>